<gene>
    <name evidence="1" type="ORF">Pmar_PMAR010539</name>
</gene>
<reference evidence="1 2" key="1">
    <citation type="submission" date="2008-07" db="EMBL/GenBank/DDBJ databases">
        <authorList>
            <person name="El-Sayed N."/>
            <person name="Caler E."/>
            <person name="Inman J."/>
            <person name="Amedeo P."/>
            <person name="Hass B."/>
            <person name="Wortman J."/>
        </authorList>
    </citation>
    <scope>NUCLEOTIDE SEQUENCE [LARGE SCALE GENOMIC DNA]</scope>
    <source>
        <strain evidence="2">ATCC 50983 / TXsc</strain>
    </source>
</reference>
<dbReference type="Proteomes" id="UP000007800">
    <property type="component" value="Unassembled WGS sequence"/>
</dbReference>
<name>C5KMH3_PERM5</name>
<dbReference type="AlphaFoldDB" id="C5KMH3"/>
<dbReference type="InParanoid" id="C5KMH3"/>
<evidence type="ECO:0000313" key="1">
    <source>
        <dbReference type="EMBL" id="EER14321.1"/>
    </source>
</evidence>
<keyword evidence="2" id="KW-1185">Reference proteome</keyword>
<evidence type="ECO:0000313" key="2">
    <source>
        <dbReference type="Proteomes" id="UP000007800"/>
    </source>
</evidence>
<organism evidence="2">
    <name type="scientific">Perkinsus marinus (strain ATCC 50983 / TXsc)</name>
    <dbReference type="NCBI Taxonomy" id="423536"/>
    <lineage>
        <taxon>Eukaryota</taxon>
        <taxon>Sar</taxon>
        <taxon>Alveolata</taxon>
        <taxon>Perkinsozoa</taxon>
        <taxon>Perkinsea</taxon>
        <taxon>Perkinsida</taxon>
        <taxon>Perkinsidae</taxon>
        <taxon>Perkinsus</taxon>
    </lineage>
</organism>
<protein>
    <submittedName>
        <fullName evidence="1">Uncharacterized protein</fullName>
    </submittedName>
</protein>
<dbReference type="EMBL" id="GG674455">
    <property type="protein sequence ID" value="EER14321.1"/>
    <property type="molecule type" value="Genomic_DNA"/>
</dbReference>
<sequence>MFADRTVKVPVRDLSLWLNTLEAGGQHTPYRKFSALSTPELREELQKALSDRGVTCSIEETGKYLGVNLRFSGGSLVLVCERLARLNQAADKAEEILKSSSFTRREIFGLAGLLGCGWNELGSSLLVGCFDSYSVFSGYVTLVEMGY</sequence>
<proteinExistence type="predicted"/>
<dbReference type="RefSeq" id="XP_002782526.1">
    <property type="nucleotide sequence ID" value="XM_002782480.1"/>
</dbReference>
<dbReference type="GeneID" id="9044339"/>
<accession>C5KMH3</accession>